<dbReference type="Gene3D" id="1.10.443.10">
    <property type="entry name" value="Intergrase catalytic core"/>
    <property type="match status" value="1"/>
</dbReference>
<proteinExistence type="inferred from homology"/>
<dbReference type="InterPro" id="IPR002104">
    <property type="entry name" value="Integrase_catalytic"/>
</dbReference>
<dbReference type="InterPro" id="IPR013762">
    <property type="entry name" value="Integrase-like_cat_sf"/>
</dbReference>
<evidence type="ECO:0000256" key="4">
    <source>
        <dbReference type="PROSITE-ProRule" id="PRU01248"/>
    </source>
</evidence>
<comment type="caution">
    <text evidence="7">The sequence shown here is derived from an EMBL/GenBank/DDBJ whole genome shotgun (WGS) entry which is preliminary data.</text>
</comment>
<dbReference type="InterPro" id="IPR044068">
    <property type="entry name" value="CB"/>
</dbReference>
<name>A0A3N4GPP6_9ACTN</name>
<evidence type="ECO:0000313" key="8">
    <source>
        <dbReference type="Proteomes" id="UP000267536"/>
    </source>
</evidence>
<feature type="domain" description="Tyr recombinase" evidence="5">
    <location>
        <begin position="172"/>
        <end position="353"/>
    </location>
</feature>
<dbReference type="GO" id="GO:0015074">
    <property type="term" value="P:DNA integration"/>
    <property type="evidence" value="ECO:0007669"/>
    <property type="project" value="InterPro"/>
</dbReference>
<dbReference type="GO" id="GO:0003677">
    <property type="term" value="F:DNA binding"/>
    <property type="evidence" value="ECO:0007669"/>
    <property type="project" value="UniProtKB-UniRule"/>
</dbReference>
<evidence type="ECO:0000256" key="1">
    <source>
        <dbReference type="ARBA" id="ARBA00008857"/>
    </source>
</evidence>
<dbReference type="OrthoDB" id="1822491at2"/>
<dbReference type="InterPro" id="IPR050090">
    <property type="entry name" value="Tyrosine_recombinase_XerCD"/>
</dbReference>
<protein>
    <submittedName>
        <fullName evidence="7">Site-specific integrase</fullName>
    </submittedName>
</protein>
<dbReference type="InterPro" id="IPR011010">
    <property type="entry name" value="DNA_brk_join_enz"/>
</dbReference>
<dbReference type="RefSeq" id="WP_123927419.1">
    <property type="nucleotide sequence ID" value="NZ_JBPSDP010000004.1"/>
</dbReference>
<reference evidence="7 8" key="1">
    <citation type="submission" date="2018-11" db="EMBL/GenBank/DDBJ databases">
        <title>Draft genome sequence of Gordonia sp. RS15-1S isolated from rice stems.</title>
        <authorList>
            <person name="Muangham S."/>
        </authorList>
    </citation>
    <scope>NUCLEOTIDE SEQUENCE [LARGE SCALE GENOMIC DNA]</scope>
    <source>
        <strain evidence="7 8">RS15-1S</strain>
    </source>
</reference>
<organism evidence="7 8">
    <name type="scientific">Gordonia oryzae</name>
    <dbReference type="NCBI Taxonomy" id="2487349"/>
    <lineage>
        <taxon>Bacteria</taxon>
        <taxon>Bacillati</taxon>
        <taxon>Actinomycetota</taxon>
        <taxon>Actinomycetes</taxon>
        <taxon>Mycobacteriales</taxon>
        <taxon>Gordoniaceae</taxon>
        <taxon>Gordonia</taxon>
    </lineage>
</organism>
<dbReference type="PROSITE" id="PS51900">
    <property type="entry name" value="CB"/>
    <property type="match status" value="1"/>
</dbReference>
<dbReference type="Gene3D" id="1.10.150.130">
    <property type="match status" value="1"/>
</dbReference>
<evidence type="ECO:0000256" key="3">
    <source>
        <dbReference type="ARBA" id="ARBA00023172"/>
    </source>
</evidence>
<dbReference type="Proteomes" id="UP000267536">
    <property type="component" value="Unassembled WGS sequence"/>
</dbReference>
<dbReference type="PANTHER" id="PTHR30349">
    <property type="entry name" value="PHAGE INTEGRASE-RELATED"/>
    <property type="match status" value="1"/>
</dbReference>
<dbReference type="AlphaFoldDB" id="A0A3N4GPP6"/>
<comment type="similarity">
    <text evidence="1">Belongs to the 'phage' integrase family.</text>
</comment>
<dbReference type="GO" id="GO:0006310">
    <property type="term" value="P:DNA recombination"/>
    <property type="evidence" value="ECO:0007669"/>
    <property type="project" value="UniProtKB-KW"/>
</dbReference>
<evidence type="ECO:0000256" key="2">
    <source>
        <dbReference type="ARBA" id="ARBA00023125"/>
    </source>
</evidence>
<evidence type="ECO:0000259" key="5">
    <source>
        <dbReference type="PROSITE" id="PS51898"/>
    </source>
</evidence>
<keyword evidence="3" id="KW-0233">DNA recombination</keyword>
<sequence>MKASIHARSRADGTTAYRVRWRADGKQVIQTFDALGAAEVFRHNVEKWGPAKAYELAGVSDVAESAGAYTVTDAAKHHVDHLTGIEPGTIAQYRRYIANDLGPLANLPLIAVEVTTISAWVQWLETERKNRGKTIANKHGWLFAVFARAVSEKRIPKNPCEGTKLPDMTPEDEPVFLTRAEFDLIHSTITPHWRPLTLWLVATGMRISEATALRVGDIDPRQKTARVSRAWKAKRGEARLGGPKSKAGRRTVDIPDRALAVIDLDRPADQWLFVNTVGSRVTYEAYYKRWYAARLKHKIACSPHDLRHTCASWMIAAGIPLPVIQQHLGHESILVTVGTYGHLDRSSKRAAAAAIGHVLS</sequence>
<dbReference type="CDD" id="cd01189">
    <property type="entry name" value="INT_ICEBs1_C_like"/>
    <property type="match status" value="1"/>
</dbReference>
<accession>A0A3N4GPP6</accession>
<evidence type="ECO:0000259" key="6">
    <source>
        <dbReference type="PROSITE" id="PS51900"/>
    </source>
</evidence>
<keyword evidence="8" id="KW-1185">Reference proteome</keyword>
<feature type="domain" description="Core-binding (CB)" evidence="6">
    <location>
        <begin position="69"/>
        <end position="150"/>
    </location>
</feature>
<gene>
    <name evidence="7" type="ORF">EF294_07340</name>
</gene>
<dbReference type="Pfam" id="PF00589">
    <property type="entry name" value="Phage_integrase"/>
    <property type="match status" value="1"/>
</dbReference>
<keyword evidence="2 4" id="KW-0238">DNA-binding</keyword>
<dbReference type="SUPFAM" id="SSF56349">
    <property type="entry name" value="DNA breaking-rejoining enzymes"/>
    <property type="match status" value="1"/>
</dbReference>
<dbReference type="PROSITE" id="PS51898">
    <property type="entry name" value="TYR_RECOMBINASE"/>
    <property type="match status" value="1"/>
</dbReference>
<dbReference type="EMBL" id="RKMH01000004">
    <property type="protein sequence ID" value="RPA64889.1"/>
    <property type="molecule type" value="Genomic_DNA"/>
</dbReference>
<dbReference type="InterPro" id="IPR010998">
    <property type="entry name" value="Integrase_recombinase_N"/>
</dbReference>
<evidence type="ECO:0000313" key="7">
    <source>
        <dbReference type="EMBL" id="RPA64889.1"/>
    </source>
</evidence>
<dbReference type="PANTHER" id="PTHR30349:SF64">
    <property type="entry name" value="PROPHAGE INTEGRASE INTD-RELATED"/>
    <property type="match status" value="1"/>
</dbReference>